<name>A0ABN7VGL3_GIGMA</name>
<feature type="region of interest" description="Disordered" evidence="1">
    <location>
        <begin position="34"/>
        <end position="59"/>
    </location>
</feature>
<evidence type="ECO:0000256" key="1">
    <source>
        <dbReference type="SAM" id="MobiDB-lite"/>
    </source>
</evidence>
<feature type="compositionally biased region" description="Basic and acidic residues" evidence="1">
    <location>
        <begin position="34"/>
        <end position="46"/>
    </location>
</feature>
<evidence type="ECO:0000313" key="2">
    <source>
        <dbReference type="EMBL" id="CAG8769627.1"/>
    </source>
</evidence>
<dbReference type="EMBL" id="CAJVQB010014623">
    <property type="protein sequence ID" value="CAG8769627.1"/>
    <property type="molecule type" value="Genomic_DNA"/>
</dbReference>
<reference evidence="2 3" key="1">
    <citation type="submission" date="2021-06" db="EMBL/GenBank/DDBJ databases">
        <authorList>
            <person name="Kallberg Y."/>
            <person name="Tangrot J."/>
            <person name="Rosling A."/>
        </authorList>
    </citation>
    <scope>NUCLEOTIDE SEQUENCE [LARGE SCALE GENOMIC DNA]</scope>
    <source>
        <strain evidence="2 3">120-4 pot B 10/14</strain>
    </source>
</reference>
<keyword evidence="3" id="KW-1185">Reference proteome</keyword>
<feature type="non-terminal residue" evidence="2">
    <location>
        <position position="126"/>
    </location>
</feature>
<comment type="caution">
    <text evidence="2">The sequence shown here is derived from an EMBL/GenBank/DDBJ whole genome shotgun (WGS) entry which is preliminary data.</text>
</comment>
<gene>
    <name evidence="2" type="ORF">GMARGA_LOCUS18375</name>
</gene>
<organism evidence="2 3">
    <name type="scientific">Gigaspora margarita</name>
    <dbReference type="NCBI Taxonomy" id="4874"/>
    <lineage>
        <taxon>Eukaryota</taxon>
        <taxon>Fungi</taxon>
        <taxon>Fungi incertae sedis</taxon>
        <taxon>Mucoromycota</taxon>
        <taxon>Glomeromycotina</taxon>
        <taxon>Glomeromycetes</taxon>
        <taxon>Diversisporales</taxon>
        <taxon>Gigasporaceae</taxon>
        <taxon>Gigaspora</taxon>
    </lineage>
</organism>
<dbReference type="Proteomes" id="UP000789901">
    <property type="component" value="Unassembled WGS sequence"/>
</dbReference>
<protein>
    <submittedName>
        <fullName evidence="2">10182_t:CDS:1</fullName>
    </submittedName>
</protein>
<sequence>MTQLLVFRSQSSLSCYIKNTLKYKVLTLQELLEKESDSSSKNKDENDSNSNDKIQEPDQKFQELIQLFISKGRLGSTKMFYRNEKFGDKFLDLVAATGLISSVNHKEIKTAVEESTNNALCAACKE</sequence>
<accession>A0ABN7VGL3</accession>
<evidence type="ECO:0000313" key="3">
    <source>
        <dbReference type="Proteomes" id="UP000789901"/>
    </source>
</evidence>
<proteinExistence type="predicted"/>